<dbReference type="GO" id="GO:0016491">
    <property type="term" value="F:oxidoreductase activity"/>
    <property type="evidence" value="ECO:0007669"/>
    <property type="project" value="UniProtKB-KW"/>
</dbReference>
<accession>A0A1T4THB0</accession>
<dbReference type="InterPro" id="IPR036188">
    <property type="entry name" value="FAD/NAD-bd_sf"/>
</dbReference>
<evidence type="ECO:0000313" key="4">
    <source>
        <dbReference type="Proteomes" id="UP000190367"/>
    </source>
</evidence>
<dbReference type="Gene3D" id="3.50.50.60">
    <property type="entry name" value="FAD/NAD(P)-binding domain"/>
    <property type="match status" value="1"/>
</dbReference>
<protein>
    <submittedName>
        <fullName evidence="3">Thioredoxin reductase (NADPH)</fullName>
    </submittedName>
</protein>
<dbReference type="Pfam" id="PF13738">
    <property type="entry name" value="Pyr_redox_3"/>
    <property type="match status" value="1"/>
</dbReference>
<dbReference type="PRINTS" id="PR00469">
    <property type="entry name" value="PNDRDTASEII"/>
</dbReference>
<dbReference type="SUPFAM" id="SSF51905">
    <property type="entry name" value="FAD/NAD(P)-binding domain"/>
    <property type="match status" value="1"/>
</dbReference>
<evidence type="ECO:0000256" key="2">
    <source>
        <dbReference type="ARBA" id="ARBA00023002"/>
    </source>
</evidence>
<dbReference type="InterPro" id="IPR023856">
    <property type="entry name" value="Bdr"/>
</dbReference>
<proteinExistence type="predicted"/>
<reference evidence="4" key="1">
    <citation type="submission" date="2017-02" db="EMBL/GenBank/DDBJ databases">
        <authorList>
            <person name="Varghese N."/>
            <person name="Submissions S."/>
        </authorList>
    </citation>
    <scope>NUCLEOTIDE SEQUENCE [LARGE SCALE GENOMIC DNA]</scope>
    <source>
        <strain evidence="4">DSM 22224</strain>
    </source>
</reference>
<keyword evidence="2" id="KW-0560">Oxidoreductase</keyword>
<dbReference type="STRING" id="634771.SAMN04488128_10573"/>
<keyword evidence="1" id="KW-0285">Flavoprotein</keyword>
<gene>
    <name evidence="3" type="ORF">SAMN04488128_10573</name>
</gene>
<dbReference type="InterPro" id="IPR050097">
    <property type="entry name" value="Ferredoxin-NADP_redctase_2"/>
</dbReference>
<evidence type="ECO:0000313" key="3">
    <source>
        <dbReference type="EMBL" id="SKA39843.1"/>
    </source>
</evidence>
<dbReference type="RefSeq" id="WP_078671890.1">
    <property type="nucleotide sequence ID" value="NZ_FUWZ01000005.1"/>
</dbReference>
<dbReference type="PANTHER" id="PTHR48105">
    <property type="entry name" value="THIOREDOXIN REDUCTASE 1-RELATED-RELATED"/>
    <property type="match status" value="1"/>
</dbReference>
<dbReference type="PRINTS" id="PR00368">
    <property type="entry name" value="FADPNR"/>
</dbReference>
<keyword evidence="4" id="KW-1185">Reference proteome</keyword>
<dbReference type="OrthoDB" id="9778740at2"/>
<evidence type="ECO:0000256" key="1">
    <source>
        <dbReference type="ARBA" id="ARBA00022630"/>
    </source>
</evidence>
<dbReference type="AlphaFoldDB" id="A0A1T4THB0"/>
<dbReference type="EMBL" id="FUWZ01000005">
    <property type="protein sequence ID" value="SKA39843.1"/>
    <property type="molecule type" value="Genomic_DNA"/>
</dbReference>
<dbReference type="Proteomes" id="UP000190367">
    <property type="component" value="Unassembled WGS sequence"/>
</dbReference>
<name>A0A1T4THB0_9BACT</name>
<organism evidence="3 4">
    <name type="scientific">Chitinophaga eiseniae</name>
    <dbReference type="NCBI Taxonomy" id="634771"/>
    <lineage>
        <taxon>Bacteria</taxon>
        <taxon>Pseudomonadati</taxon>
        <taxon>Bacteroidota</taxon>
        <taxon>Chitinophagia</taxon>
        <taxon>Chitinophagales</taxon>
        <taxon>Chitinophagaceae</taxon>
        <taxon>Chitinophaga</taxon>
    </lineage>
</organism>
<sequence length="320" mass="35767">MIAAYDVLIIGGGPIGIACGLAAKRAGLSYVIIEKGCLVNSLYNYPLYMTFFSTSERLEIGGIPFVSINPKPSRPEALEYYRRVATSEALNINLFEEVRELQPNGSEYFITTTKTAYHARHVIIATGFYDIPNMLEVPGENLPKVTHYYKDPHYYATRKVVVVGAHNSAVDAALETYRKGAQVTMIIREGEIGKRVKYWVKPDIENRIREGSIKAYFHSSVKSIDEQTITITTPEGEITFANDFVIAMTGYQPDFGLLQKAGVQLSGDAKKLPVYNPLTMETNMPHIYLAGVVCGGMDTHVWFIENSREHADKIIQSIQR</sequence>
<dbReference type="NCBIfam" id="TIGR04018">
    <property type="entry name" value="Bthiol_YpdA"/>
    <property type="match status" value="1"/>
</dbReference>